<organism evidence="2 3">
    <name type="scientific">Chromobacterium amazonense</name>
    <dbReference type="NCBI Taxonomy" id="1382803"/>
    <lineage>
        <taxon>Bacteria</taxon>
        <taxon>Pseudomonadati</taxon>
        <taxon>Pseudomonadota</taxon>
        <taxon>Betaproteobacteria</taxon>
        <taxon>Neisseriales</taxon>
        <taxon>Chromobacteriaceae</taxon>
        <taxon>Chromobacterium</taxon>
    </lineage>
</organism>
<dbReference type="PANTHER" id="PTHR43685">
    <property type="entry name" value="GLYCOSYLTRANSFERASE"/>
    <property type="match status" value="1"/>
</dbReference>
<reference evidence="2 3" key="1">
    <citation type="submission" date="2023-12" db="EMBL/GenBank/DDBJ databases">
        <title>Evaluation and characterization of a potential secondary metabolite violacein from indigenous Chromobacterium amazonense SAM215.</title>
        <authorList>
            <person name="Tarafdar M.R."/>
            <person name="Abedin S.M."/>
            <person name="Atiqua A."/>
            <person name="Saha A."/>
            <person name="Khan S.N."/>
        </authorList>
    </citation>
    <scope>NUCLEOTIDE SEQUENCE [LARGE SCALE GENOMIC DNA]</scope>
    <source>
        <strain evidence="2 3">SAM215</strain>
    </source>
</reference>
<dbReference type="GO" id="GO:0016757">
    <property type="term" value="F:glycosyltransferase activity"/>
    <property type="evidence" value="ECO:0007669"/>
    <property type="project" value="UniProtKB-KW"/>
</dbReference>
<dbReference type="SUPFAM" id="SSF53448">
    <property type="entry name" value="Nucleotide-diphospho-sugar transferases"/>
    <property type="match status" value="1"/>
</dbReference>
<keyword evidence="2" id="KW-0328">Glycosyltransferase</keyword>
<keyword evidence="2" id="KW-0808">Transferase</keyword>
<gene>
    <name evidence="2" type="ORF">QCL97_018360</name>
</gene>
<dbReference type="InterPro" id="IPR050834">
    <property type="entry name" value="Glycosyltransf_2"/>
</dbReference>
<evidence type="ECO:0000313" key="3">
    <source>
        <dbReference type="Proteomes" id="UP001224516"/>
    </source>
</evidence>
<proteinExistence type="predicted"/>
<dbReference type="Pfam" id="PF00535">
    <property type="entry name" value="Glycos_transf_2"/>
    <property type="match status" value="1"/>
</dbReference>
<dbReference type="Gene3D" id="3.90.550.10">
    <property type="entry name" value="Spore Coat Polysaccharide Biosynthesis Protein SpsA, Chain A"/>
    <property type="match status" value="1"/>
</dbReference>
<name>A0ABU8V687_9NEIS</name>
<sequence>MKISVIIPTYNCSALLAASLRALQQQTLPRAQFEVIVCDDGSSDDTAQVAAGFSGSLALRYLWQADQGFRAATARKLGE</sequence>
<dbReference type="EC" id="2.4.-.-" evidence="2"/>
<dbReference type="Proteomes" id="UP001224516">
    <property type="component" value="Unassembled WGS sequence"/>
</dbReference>
<comment type="caution">
    <text evidence="2">The sequence shown here is derived from an EMBL/GenBank/DDBJ whole genome shotgun (WGS) entry which is preliminary data.</text>
</comment>
<evidence type="ECO:0000313" key="2">
    <source>
        <dbReference type="EMBL" id="MEJ8676700.1"/>
    </source>
</evidence>
<dbReference type="InterPro" id="IPR001173">
    <property type="entry name" value="Glyco_trans_2-like"/>
</dbReference>
<dbReference type="PANTHER" id="PTHR43685:SF2">
    <property type="entry name" value="GLYCOSYLTRANSFERASE 2-LIKE DOMAIN-CONTAINING PROTEIN"/>
    <property type="match status" value="1"/>
</dbReference>
<dbReference type="EMBL" id="JAVFJF020000057">
    <property type="protein sequence ID" value="MEJ8676700.1"/>
    <property type="molecule type" value="Genomic_DNA"/>
</dbReference>
<evidence type="ECO:0000259" key="1">
    <source>
        <dbReference type="Pfam" id="PF00535"/>
    </source>
</evidence>
<accession>A0ABU8V687</accession>
<keyword evidence="3" id="KW-1185">Reference proteome</keyword>
<feature type="domain" description="Glycosyltransferase 2-like" evidence="1">
    <location>
        <begin position="4"/>
        <end position="69"/>
    </location>
</feature>
<dbReference type="RefSeq" id="WP_307909920.1">
    <property type="nucleotide sequence ID" value="NZ_JAVFJF020000057.1"/>
</dbReference>
<dbReference type="InterPro" id="IPR029044">
    <property type="entry name" value="Nucleotide-diphossugar_trans"/>
</dbReference>
<protein>
    <submittedName>
        <fullName evidence="2">Glycosyltransferase</fullName>
        <ecNumber evidence="2">2.4.-.-</ecNumber>
    </submittedName>
</protein>